<dbReference type="EMBL" id="CAJPDT010000010">
    <property type="protein sequence ID" value="CAF9912734.1"/>
    <property type="molecule type" value="Genomic_DNA"/>
</dbReference>
<feature type="chain" id="PRO_5034856175" evidence="1">
    <location>
        <begin position="21"/>
        <end position="89"/>
    </location>
</feature>
<dbReference type="OrthoDB" id="10567056at2759"/>
<feature type="signal peptide" evidence="1">
    <location>
        <begin position="1"/>
        <end position="20"/>
    </location>
</feature>
<evidence type="ECO:0000313" key="3">
    <source>
        <dbReference type="Proteomes" id="UP000664534"/>
    </source>
</evidence>
<proteinExistence type="predicted"/>
<sequence length="89" mass="8898">MHLSLSSLSALAAIIATAAAVPNPKAVPEPFVRPLVCVGGDYCGSYDGHNAVLNCNNGGLVQLCPVGEKCVTVADVGNPSSEKLTCGGS</sequence>
<dbReference type="AlphaFoldDB" id="A0A8H3EWL4"/>
<accession>A0A8H3EWL4</accession>
<comment type="caution">
    <text evidence="2">The sequence shown here is derived from an EMBL/GenBank/DDBJ whole genome shotgun (WGS) entry which is preliminary data.</text>
</comment>
<name>A0A8H3EWL4_9LECA</name>
<organism evidence="2 3">
    <name type="scientific">Imshaugia aleurites</name>
    <dbReference type="NCBI Taxonomy" id="172621"/>
    <lineage>
        <taxon>Eukaryota</taxon>
        <taxon>Fungi</taxon>
        <taxon>Dikarya</taxon>
        <taxon>Ascomycota</taxon>
        <taxon>Pezizomycotina</taxon>
        <taxon>Lecanoromycetes</taxon>
        <taxon>OSLEUM clade</taxon>
        <taxon>Lecanoromycetidae</taxon>
        <taxon>Lecanorales</taxon>
        <taxon>Lecanorineae</taxon>
        <taxon>Parmeliaceae</taxon>
        <taxon>Imshaugia</taxon>
    </lineage>
</organism>
<keyword evidence="3" id="KW-1185">Reference proteome</keyword>
<protein>
    <submittedName>
        <fullName evidence="2">Uncharacterized protein</fullName>
    </submittedName>
</protein>
<reference evidence="2" key="1">
    <citation type="submission" date="2021-03" db="EMBL/GenBank/DDBJ databases">
        <authorList>
            <person name="Tagirdzhanova G."/>
        </authorList>
    </citation>
    <scope>NUCLEOTIDE SEQUENCE</scope>
</reference>
<keyword evidence="1" id="KW-0732">Signal</keyword>
<evidence type="ECO:0000313" key="2">
    <source>
        <dbReference type="EMBL" id="CAF9912734.1"/>
    </source>
</evidence>
<dbReference type="Proteomes" id="UP000664534">
    <property type="component" value="Unassembled WGS sequence"/>
</dbReference>
<evidence type="ECO:0000256" key="1">
    <source>
        <dbReference type="SAM" id="SignalP"/>
    </source>
</evidence>
<gene>
    <name evidence="2" type="ORF">IMSHALPRED_000405</name>
</gene>